<name>A0ABV6VAT9_9ACTN</name>
<protein>
    <submittedName>
        <fullName evidence="1">DNA/RNA helicase domain-containing protein</fullName>
    </submittedName>
</protein>
<dbReference type="Proteomes" id="UP001592582">
    <property type="component" value="Unassembled WGS sequence"/>
</dbReference>
<dbReference type="Gene3D" id="3.40.50.300">
    <property type="entry name" value="P-loop containing nucleotide triphosphate hydrolases"/>
    <property type="match status" value="1"/>
</dbReference>
<dbReference type="GO" id="GO:0004386">
    <property type="term" value="F:helicase activity"/>
    <property type="evidence" value="ECO:0007669"/>
    <property type="project" value="UniProtKB-KW"/>
</dbReference>
<organism evidence="1 2">
    <name type="scientific">Streptacidiphilus alkalitolerans</name>
    <dbReference type="NCBI Taxonomy" id="3342712"/>
    <lineage>
        <taxon>Bacteria</taxon>
        <taxon>Bacillati</taxon>
        <taxon>Actinomycetota</taxon>
        <taxon>Actinomycetes</taxon>
        <taxon>Kitasatosporales</taxon>
        <taxon>Streptomycetaceae</taxon>
        <taxon>Streptacidiphilus</taxon>
    </lineage>
</organism>
<dbReference type="InterPro" id="IPR027417">
    <property type="entry name" value="P-loop_NTPase"/>
</dbReference>
<gene>
    <name evidence="1" type="ORF">ACEZDG_16350</name>
</gene>
<proteinExistence type="predicted"/>
<reference evidence="1 2" key="1">
    <citation type="submission" date="2024-09" db="EMBL/GenBank/DDBJ databases">
        <authorList>
            <person name="Lee S.D."/>
        </authorList>
    </citation>
    <scope>NUCLEOTIDE SEQUENCE [LARGE SCALE GENOMIC DNA]</scope>
    <source>
        <strain evidence="1 2">N1-1</strain>
    </source>
</reference>
<keyword evidence="1" id="KW-0347">Helicase</keyword>
<comment type="caution">
    <text evidence="1">The sequence shown here is derived from an EMBL/GenBank/DDBJ whole genome shotgun (WGS) entry which is preliminary data.</text>
</comment>
<dbReference type="SUPFAM" id="SSF52540">
    <property type="entry name" value="P-loop containing nucleoside triphosphate hydrolases"/>
    <property type="match status" value="1"/>
</dbReference>
<sequence>MAEVALALGKSGFFSRCASRFEHIYGCQPSPEEVQSWRHSWPILLNTLEAAGLNDLYILLEYSLPATGERVDALLLGNHLTGGLGALAIELKQWSHVAIDPDKPGLVTVGGREVSNPARQVGGYVRYLREEIDLLEPPLRTGGVAYLHEAPPATVDMLRQAAARVSGGEYPMVGHEDVARARQANELAAILCCADLRAPLEGQVQALLDAPHRPSRELMARASAVIEDHPAFNLIGAQDTARQQIWYAAKAAERRAQSGRKTIVVVTGGPGTGKTAIACRVLGDLCKRRVGNPKLFIPSGTISHQLQRRLSDKYRSFVRTFTDAVPGGLTSDSVVLVDEAHRIRGGSRGATTTQFPRTLDHLLRKVAVVVLFLDERQVVRPDEGVTLDQLRAYADEQSVELVPVNLDTQFRCNGSPGYVRWIDRLFSDDPAVPTWSGAGYDLGLMENPEELAQWCDLQDARPEQTARITAGFCWPWKSGERVPLLPEVEIPWADSSGQPRLWCRPWNFKGTKGPLGVSDVPGRPFWATDAGGNGQVGCIYTAQGMEYTHSAVILGRDVVRRGDRWVGQPHLSHDDKLNRLSPDHYLHYALNVYRVLATRGSRATRLYSMDGPTQAYLRSLLPPSDRSTS</sequence>
<dbReference type="InterPro" id="IPR018647">
    <property type="entry name" value="SLFN_3-like_DNA/RNA_helicase"/>
</dbReference>
<keyword evidence="1" id="KW-0067">ATP-binding</keyword>
<dbReference type="EMBL" id="JBHEZX010000006">
    <property type="protein sequence ID" value="MFC1410835.1"/>
    <property type="molecule type" value="Genomic_DNA"/>
</dbReference>
<dbReference type="Pfam" id="PF09848">
    <property type="entry name" value="SLFN-g3_helicase"/>
    <property type="match status" value="1"/>
</dbReference>
<keyword evidence="1" id="KW-0547">Nucleotide-binding</keyword>
<evidence type="ECO:0000313" key="1">
    <source>
        <dbReference type="EMBL" id="MFC1410835.1"/>
    </source>
</evidence>
<keyword evidence="1" id="KW-0378">Hydrolase</keyword>
<accession>A0ABV6VAT9</accession>
<evidence type="ECO:0000313" key="2">
    <source>
        <dbReference type="Proteomes" id="UP001592582"/>
    </source>
</evidence>
<dbReference type="CDD" id="cd00009">
    <property type="entry name" value="AAA"/>
    <property type="match status" value="1"/>
</dbReference>
<keyword evidence="2" id="KW-1185">Reference proteome</keyword>